<keyword evidence="3" id="KW-1185">Reference proteome</keyword>
<name>A0A5E4NHL5_9HEMI</name>
<evidence type="ECO:0000256" key="1">
    <source>
        <dbReference type="SAM" id="MobiDB-lite"/>
    </source>
</evidence>
<dbReference type="OrthoDB" id="46564at2759"/>
<reference evidence="2 3" key="1">
    <citation type="submission" date="2019-08" db="EMBL/GenBank/DDBJ databases">
        <authorList>
            <person name="Alioto T."/>
            <person name="Alioto T."/>
            <person name="Gomez Garrido J."/>
        </authorList>
    </citation>
    <scope>NUCLEOTIDE SEQUENCE [LARGE SCALE GENOMIC DNA]</scope>
</reference>
<accession>A0A5E4NHL5</accession>
<organism evidence="2 3">
    <name type="scientific">Cinara cedri</name>
    <dbReference type="NCBI Taxonomy" id="506608"/>
    <lineage>
        <taxon>Eukaryota</taxon>
        <taxon>Metazoa</taxon>
        <taxon>Ecdysozoa</taxon>
        <taxon>Arthropoda</taxon>
        <taxon>Hexapoda</taxon>
        <taxon>Insecta</taxon>
        <taxon>Pterygota</taxon>
        <taxon>Neoptera</taxon>
        <taxon>Paraneoptera</taxon>
        <taxon>Hemiptera</taxon>
        <taxon>Sternorrhyncha</taxon>
        <taxon>Aphidomorpha</taxon>
        <taxon>Aphidoidea</taxon>
        <taxon>Aphididae</taxon>
        <taxon>Lachninae</taxon>
        <taxon>Cinara</taxon>
    </lineage>
</organism>
<feature type="compositionally biased region" description="Basic and acidic residues" evidence="1">
    <location>
        <begin position="40"/>
        <end position="64"/>
    </location>
</feature>
<dbReference type="AlphaFoldDB" id="A0A5E4NHL5"/>
<gene>
    <name evidence="2" type="ORF">CINCED_3A002225</name>
</gene>
<proteinExistence type="predicted"/>
<dbReference type="Proteomes" id="UP000325440">
    <property type="component" value="Unassembled WGS sequence"/>
</dbReference>
<protein>
    <submittedName>
        <fullName evidence="2">Uncharacterized protein</fullName>
    </submittedName>
</protein>
<sequence length="64" mass="7117">MQLSQCDISLKSVRFGNCINGKKTAADRVRAPGTGNPESGRPRDKRDRERDKNPAVDVHNKLLV</sequence>
<evidence type="ECO:0000313" key="3">
    <source>
        <dbReference type="Proteomes" id="UP000325440"/>
    </source>
</evidence>
<feature type="region of interest" description="Disordered" evidence="1">
    <location>
        <begin position="22"/>
        <end position="64"/>
    </location>
</feature>
<dbReference type="EMBL" id="CABPRJ010002377">
    <property type="protein sequence ID" value="VVC44284.1"/>
    <property type="molecule type" value="Genomic_DNA"/>
</dbReference>
<evidence type="ECO:0000313" key="2">
    <source>
        <dbReference type="EMBL" id="VVC44284.1"/>
    </source>
</evidence>